<proteinExistence type="predicted"/>
<feature type="domain" description="Ubiquitin-like" evidence="1">
    <location>
        <begin position="8"/>
        <end position="89"/>
    </location>
</feature>
<accession>A0A7R9Z3N5</accession>
<dbReference type="SMART" id="SM00213">
    <property type="entry name" value="UBQ"/>
    <property type="match status" value="1"/>
</dbReference>
<dbReference type="SUPFAM" id="SSF54236">
    <property type="entry name" value="Ubiquitin-like"/>
    <property type="match status" value="1"/>
</dbReference>
<sequence>MSSSAADEQLYLRCKRQTQTYFVIAKKTDTVFHVKERISAALTGDVSPRKMRLYLTEKSSEPLPDSATMADHDVSNDACLYVVFRKPGQEDDEDDGTCWEDVDVIKPDLGD</sequence>
<gene>
    <name evidence="2" type="ORF">TDUB1175_LOCUS6053</name>
</gene>
<dbReference type="Gene3D" id="3.10.20.90">
    <property type="entry name" value="Phosphatidylinositol 3-kinase Catalytic Subunit, Chain A, domain 1"/>
    <property type="match status" value="1"/>
</dbReference>
<dbReference type="InterPro" id="IPR029071">
    <property type="entry name" value="Ubiquitin-like_domsf"/>
</dbReference>
<dbReference type="InterPro" id="IPR000626">
    <property type="entry name" value="Ubiquitin-like_dom"/>
</dbReference>
<protein>
    <recommendedName>
        <fullName evidence="1">Ubiquitin-like domain-containing protein</fullName>
    </recommendedName>
</protein>
<dbReference type="PANTHER" id="PTHR47725:SF2">
    <property type="entry name" value="UBIQUITIN-LIKE DOMAIN-CONTAINING PROTEIN"/>
    <property type="match status" value="1"/>
</dbReference>
<reference evidence="2" key="1">
    <citation type="submission" date="2021-01" db="EMBL/GenBank/DDBJ databases">
        <authorList>
            <person name="Corre E."/>
            <person name="Pelletier E."/>
            <person name="Niang G."/>
            <person name="Scheremetjew M."/>
            <person name="Finn R."/>
            <person name="Kale V."/>
            <person name="Holt S."/>
            <person name="Cochrane G."/>
            <person name="Meng A."/>
            <person name="Brown T."/>
            <person name="Cohen L."/>
        </authorList>
    </citation>
    <scope>NUCLEOTIDE SEQUENCE</scope>
    <source>
        <strain evidence="2">CCMP147</strain>
    </source>
</reference>
<dbReference type="CDD" id="cd17039">
    <property type="entry name" value="Ubl_ubiquitin_like"/>
    <property type="match status" value="1"/>
</dbReference>
<dbReference type="PANTHER" id="PTHR47725">
    <property type="entry name" value="OS03G0364000 PROTEIN"/>
    <property type="match status" value="1"/>
</dbReference>
<dbReference type="EMBL" id="HBED01012143">
    <property type="protein sequence ID" value="CAD8302691.1"/>
    <property type="molecule type" value="Transcribed_RNA"/>
</dbReference>
<dbReference type="AlphaFoldDB" id="A0A7R9Z3N5"/>
<organism evidence="2">
    <name type="scientific">Pseudictyota dubia</name>
    <dbReference type="NCBI Taxonomy" id="2749911"/>
    <lineage>
        <taxon>Eukaryota</taxon>
        <taxon>Sar</taxon>
        <taxon>Stramenopiles</taxon>
        <taxon>Ochrophyta</taxon>
        <taxon>Bacillariophyta</taxon>
        <taxon>Mediophyceae</taxon>
        <taxon>Biddulphiophycidae</taxon>
        <taxon>Eupodiscales</taxon>
        <taxon>Odontellaceae</taxon>
        <taxon>Pseudictyota</taxon>
    </lineage>
</organism>
<evidence type="ECO:0000313" key="2">
    <source>
        <dbReference type="EMBL" id="CAD8302691.1"/>
    </source>
</evidence>
<name>A0A7R9Z3N5_9STRA</name>
<dbReference type="PROSITE" id="PS50053">
    <property type="entry name" value="UBIQUITIN_2"/>
    <property type="match status" value="1"/>
</dbReference>
<evidence type="ECO:0000259" key="1">
    <source>
        <dbReference type="PROSITE" id="PS50053"/>
    </source>
</evidence>